<comment type="similarity">
    <text evidence="8 9">Belongs to the TonB-dependent receptor family.</text>
</comment>
<keyword evidence="5 9" id="KW-0798">TonB box</keyword>
<evidence type="ECO:0000256" key="8">
    <source>
        <dbReference type="PROSITE-ProRule" id="PRU01360"/>
    </source>
</evidence>
<dbReference type="InterPro" id="IPR036942">
    <property type="entry name" value="Beta-barrel_TonB_sf"/>
</dbReference>
<evidence type="ECO:0000256" key="7">
    <source>
        <dbReference type="ARBA" id="ARBA00023237"/>
    </source>
</evidence>
<comment type="subcellular location">
    <subcellularLocation>
        <location evidence="1 8">Cell outer membrane</location>
        <topology evidence="1 8">Multi-pass membrane protein</topology>
    </subcellularLocation>
</comment>
<keyword evidence="10" id="KW-0675">Receptor</keyword>
<dbReference type="InterPro" id="IPR023997">
    <property type="entry name" value="TonB-dep_OMP_SusC/RagA_CS"/>
</dbReference>
<evidence type="ECO:0000256" key="9">
    <source>
        <dbReference type="RuleBase" id="RU003357"/>
    </source>
</evidence>
<dbReference type="NCBIfam" id="TIGR04056">
    <property type="entry name" value="OMP_RagA_SusC"/>
    <property type="match status" value="1"/>
</dbReference>
<evidence type="ECO:0000256" key="2">
    <source>
        <dbReference type="ARBA" id="ARBA00022448"/>
    </source>
</evidence>
<keyword evidence="4 8" id="KW-0812">Transmembrane</keyword>
<gene>
    <name evidence="10" type="ORF">ERS852429_02879</name>
</gene>
<dbReference type="Gene3D" id="2.170.130.10">
    <property type="entry name" value="TonB-dependent receptor, plug domain"/>
    <property type="match status" value="1"/>
</dbReference>
<dbReference type="EMBL" id="CYXP01000007">
    <property type="protein sequence ID" value="CUN24954.1"/>
    <property type="molecule type" value="Genomic_DNA"/>
</dbReference>
<sequence>MKVLIYIRKVLFLFLCGALSFSYGYGQELPLLPDTIKPLLSDSNLIDELITVGYATGNRSTLSGSVNRVNEGGMNEGLISTPLDALRGRVSGVSIPVGGNSAAALAAVRVRGTTSLTGGNDPLVIIDGVFADLNLLSSIYPADIENFTILKDASETAQYGSRGASGVIEVTTKKGRQGAFSISYDGSFGVEAAYKSLDMLSANGFRKLAEERNIGILDLGNNTDFQDEITRLGLVQNHHIAFGGGSETSSYRASLGFVEREGVIRNTNSRNFTTKLNITQHAFNDLLVFDLGIFGSLLKNAYLNDVQKMFYSAATFNPTFPNHKNMETGSWDQITNASQITNPLAWLEVKDDDSNAHINTHLKLVFNLSKHLMFTAFGSYTYNVIDNAQYLPTSVWAHGQAYRGERKTESLLGDFMLAYKKDFGLHQLNVLGLAEAQKMITRGFYTTATNFSTDRFGYDNLQAGAVRLWEGTGSYYEAPHLASFLGRVNYIYDGKYIATVNARADASSKVGANNKWGFFPSASVAWVLTEEEFMEGISWVRNLKIRLGYGLSGNQDAIDSYNSLRLMKPNGVVSVNGAPTVTLGTIRNANPDLKWEVKRTFNAGIDAGFFDNRFILAVDYYNSKTDDMLYLYDVSVPPFAYNKMLANLGSMRNSGVELGIGVTPLRTKDMELNINVNVTFQRNKLLSLSGYYKGEYMSAPEYTSISDLNGAGFHGGYNHIVYQMVGQPLGVFYLPKCTGLVSDGNGGYKYEIEDLNGNGVSLEDGEDRYIAGQAMPKTLLGSNISFRYKQFDLSVQINGAFGHKIYNGTSLTYMNMDIFPDYNVLREAPSRNIQDQTATDYWLEKGDYINFDYLTLGWNVPLGNLRKYVRNVRLSVSVNNLATITGYSGLTPMINSSIVNNTLGIDDKRSYPVVRSYTMGLSFNF</sequence>
<evidence type="ECO:0000256" key="5">
    <source>
        <dbReference type="ARBA" id="ARBA00023077"/>
    </source>
</evidence>
<dbReference type="GO" id="GO:0009279">
    <property type="term" value="C:cell outer membrane"/>
    <property type="evidence" value="ECO:0007669"/>
    <property type="project" value="UniProtKB-SubCell"/>
</dbReference>
<dbReference type="InterPro" id="IPR012910">
    <property type="entry name" value="Plug_dom"/>
</dbReference>
<organism evidence="10 11">
    <name type="scientific">Parabacteroides distasonis</name>
    <dbReference type="NCBI Taxonomy" id="823"/>
    <lineage>
        <taxon>Bacteria</taxon>
        <taxon>Pseudomonadati</taxon>
        <taxon>Bacteroidota</taxon>
        <taxon>Bacteroidia</taxon>
        <taxon>Bacteroidales</taxon>
        <taxon>Tannerellaceae</taxon>
        <taxon>Parabacteroides</taxon>
    </lineage>
</organism>
<dbReference type="Proteomes" id="UP000095591">
    <property type="component" value="Unassembled WGS sequence"/>
</dbReference>
<dbReference type="AlphaFoldDB" id="A0A174V9K4"/>
<evidence type="ECO:0000313" key="10">
    <source>
        <dbReference type="EMBL" id="CUN24954.1"/>
    </source>
</evidence>
<evidence type="ECO:0000256" key="1">
    <source>
        <dbReference type="ARBA" id="ARBA00004571"/>
    </source>
</evidence>
<dbReference type="FunFam" id="2.40.170.20:FF:000008">
    <property type="entry name" value="TonB-linked outer membrane protein, SusC/RagA family"/>
    <property type="match status" value="1"/>
</dbReference>
<evidence type="ECO:0000256" key="3">
    <source>
        <dbReference type="ARBA" id="ARBA00022452"/>
    </source>
</evidence>
<keyword evidence="7 8" id="KW-0998">Cell outer membrane</keyword>
<evidence type="ECO:0000256" key="6">
    <source>
        <dbReference type="ARBA" id="ARBA00023136"/>
    </source>
</evidence>
<dbReference type="Gene3D" id="2.40.170.20">
    <property type="entry name" value="TonB-dependent receptor, beta-barrel domain"/>
    <property type="match status" value="1"/>
</dbReference>
<protein>
    <submittedName>
        <fullName evidence="10">Outer membrane cobalamin receptor protein</fullName>
    </submittedName>
</protein>
<evidence type="ECO:0000256" key="4">
    <source>
        <dbReference type="ARBA" id="ARBA00022692"/>
    </source>
</evidence>
<reference evidence="10 11" key="1">
    <citation type="submission" date="2015-09" db="EMBL/GenBank/DDBJ databases">
        <authorList>
            <consortium name="Pathogen Informatics"/>
        </authorList>
    </citation>
    <scope>NUCLEOTIDE SEQUENCE [LARGE SCALE GENOMIC DNA]</scope>
    <source>
        <strain evidence="10 11">2789STDY5608872</strain>
    </source>
</reference>
<dbReference type="InterPro" id="IPR039426">
    <property type="entry name" value="TonB-dep_rcpt-like"/>
</dbReference>
<dbReference type="InterPro" id="IPR037066">
    <property type="entry name" value="Plug_dom_sf"/>
</dbReference>
<dbReference type="RefSeq" id="WP_044546492.1">
    <property type="nucleotide sequence ID" value="NZ_CDRH01000662.1"/>
</dbReference>
<dbReference type="Pfam" id="PF07715">
    <property type="entry name" value="Plug"/>
    <property type="match status" value="1"/>
</dbReference>
<dbReference type="InterPro" id="IPR023996">
    <property type="entry name" value="TonB-dep_OMP_SusC/RagA"/>
</dbReference>
<dbReference type="PROSITE" id="PS52016">
    <property type="entry name" value="TONB_DEPENDENT_REC_3"/>
    <property type="match status" value="1"/>
</dbReference>
<accession>A0A174V9K4</accession>
<evidence type="ECO:0000313" key="11">
    <source>
        <dbReference type="Proteomes" id="UP000095591"/>
    </source>
</evidence>
<dbReference type="SUPFAM" id="SSF56935">
    <property type="entry name" value="Porins"/>
    <property type="match status" value="1"/>
</dbReference>
<dbReference type="NCBIfam" id="TIGR04057">
    <property type="entry name" value="SusC_RagA_signa"/>
    <property type="match status" value="1"/>
</dbReference>
<keyword evidence="2 8" id="KW-0813">Transport</keyword>
<dbReference type="Pfam" id="PF00593">
    <property type="entry name" value="TonB_dep_Rec_b-barrel"/>
    <property type="match status" value="1"/>
</dbReference>
<name>A0A174V9K4_PARDI</name>
<keyword evidence="3 8" id="KW-1134">Transmembrane beta strand</keyword>
<proteinExistence type="inferred from homology"/>
<dbReference type="InterPro" id="IPR000531">
    <property type="entry name" value="Beta-barrel_TonB"/>
</dbReference>
<keyword evidence="6 8" id="KW-0472">Membrane</keyword>